<keyword evidence="5" id="KW-0378">Hydrolase</keyword>
<dbReference type="FunFam" id="3.20.20.300:FF:000007">
    <property type="entry name" value="Lysosomal beta glucosidase"/>
    <property type="match status" value="1"/>
</dbReference>
<dbReference type="InterPro" id="IPR051915">
    <property type="entry name" value="Cellulose_Degrad_GH3"/>
</dbReference>
<dbReference type="EC" id="3.2.1.21" evidence="3"/>
<dbReference type="InterPro" id="IPR017853">
    <property type="entry name" value="GH"/>
</dbReference>
<dbReference type="SUPFAM" id="SSF52279">
    <property type="entry name" value="Beta-D-glucan exohydrolase, C-terminal domain"/>
    <property type="match status" value="1"/>
</dbReference>
<evidence type="ECO:0000259" key="7">
    <source>
        <dbReference type="SMART" id="SM01217"/>
    </source>
</evidence>
<dbReference type="Gene3D" id="2.60.40.10">
    <property type="entry name" value="Immunoglobulins"/>
    <property type="match status" value="1"/>
</dbReference>
<dbReference type="InterPro" id="IPR001764">
    <property type="entry name" value="Glyco_hydro_3_N"/>
</dbReference>
<dbReference type="PANTHER" id="PTHR30620">
    <property type="entry name" value="PERIPLASMIC BETA-GLUCOSIDASE-RELATED"/>
    <property type="match status" value="1"/>
</dbReference>
<dbReference type="GO" id="GO:0009251">
    <property type="term" value="P:glucan catabolic process"/>
    <property type="evidence" value="ECO:0007669"/>
    <property type="project" value="TreeGrafter"/>
</dbReference>
<dbReference type="Pfam" id="PF14310">
    <property type="entry name" value="Fn3-like"/>
    <property type="match status" value="1"/>
</dbReference>
<dbReference type="InterPro" id="IPR002772">
    <property type="entry name" value="Glyco_hydro_3_C"/>
</dbReference>
<dbReference type="PRINTS" id="PR00133">
    <property type="entry name" value="GLHYDRLASE3"/>
</dbReference>
<keyword evidence="6" id="KW-0326">Glycosidase</keyword>
<feature type="domain" description="Fibronectin type III-like" evidence="7">
    <location>
        <begin position="612"/>
        <end position="681"/>
    </location>
</feature>
<dbReference type="Pfam" id="PF01915">
    <property type="entry name" value="Glyco_hydro_3_C"/>
    <property type="match status" value="1"/>
</dbReference>
<dbReference type="Gene3D" id="3.20.20.300">
    <property type="entry name" value="Glycoside hydrolase, family 3, N-terminal domain"/>
    <property type="match status" value="1"/>
</dbReference>
<dbReference type="InterPro" id="IPR036881">
    <property type="entry name" value="Glyco_hydro_3_C_sf"/>
</dbReference>
<dbReference type="SMART" id="SM01217">
    <property type="entry name" value="Fn3_like"/>
    <property type="match status" value="1"/>
</dbReference>
<comment type="caution">
    <text evidence="8">The sequence shown here is derived from an EMBL/GenBank/DDBJ whole genome shotgun (WGS) entry which is preliminary data.</text>
</comment>
<sequence length="704" mass="78476">GDQPNYDENPINITKLEYAIKQKHVGSILNAPYNIAQKSSTWQEAIKTAQNVAQQTKNKIPIIYGIDSIHGAHYIQESVLFPHAISLAGSFNLDVAKKIAEIVSIETRAVGIPWNFNPVLDVGRQPVWPRLFETYGEDPYLVGKMGEAFIQGSQGNDIKNRTKVATCLKHYIGYSLPFNGKDRTPAFIPENMLREVFLPPFEKAIAAGAPTVMVNSGEVNGIPGHANYHYLTEILKGELNFSGFVVSDWEDIKRLHYRDKLAENDEEAVRIAVMAGLDMSMVPYDYSFADYCVNLAKKDAKFSERVDDATRRILKVKNDLGLFENSQPFAEDLNKIGTMESHNLNVEAARETIVLAQNDGTLPLNSNENKKILVAGPTGNVLRVLNGGWSYVWQGSVEELFVNFGTQKKTTIFEEVNKLNSNSEYSQGADFNGLTNLNETVEKAKNADIIILTIGEDSYCEGFGNIDNLMLSESQQVLADRLLELNKPVVLVYIGGRPRIITNIARRSKAVLIGFLPGEKGSKAIAEIIFGKYNPNAKLSVSYPLNVNGITTYDYKPMEIYDANKLYTFGHGLSYTKFEYSNLRLSKKSIGLQESLTISVNVKNSGQMDGKESVLLFLNDEYASVTRPVRELKRFEKISLKIGESVDVKFNINSDDLSFINTNNQRVVEQGKFSIFVEGLSDSFSLIMDKDVTTSQVQTTMTTS</sequence>
<dbReference type="FunFam" id="2.60.40.10:FF:000495">
    <property type="entry name" value="Periplasmic beta-glucosidase"/>
    <property type="match status" value="1"/>
</dbReference>
<comment type="similarity">
    <text evidence="2">Belongs to the glycosyl hydrolase 3 family.</text>
</comment>
<evidence type="ECO:0000256" key="6">
    <source>
        <dbReference type="ARBA" id="ARBA00023295"/>
    </source>
</evidence>
<feature type="non-terminal residue" evidence="8">
    <location>
        <position position="1"/>
    </location>
</feature>
<evidence type="ECO:0000256" key="4">
    <source>
        <dbReference type="ARBA" id="ARBA00022729"/>
    </source>
</evidence>
<name>A0A3M7P1S5_BRAPC</name>
<dbReference type="SUPFAM" id="SSF51445">
    <property type="entry name" value="(Trans)glycosidases"/>
    <property type="match status" value="1"/>
</dbReference>
<evidence type="ECO:0000256" key="2">
    <source>
        <dbReference type="ARBA" id="ARBA00005336"/>
    </source>
</evidence>
<accession>A0A3M7P1S5</accession>
<feature type="non-terminal residue" evidence="8">
    <location>
        <position position="704"/>
    </location>
</feature>
<dbReference type="EMBL" id="REGN01014110">
    <property type="protein sequence ID" value="RMZ93052.1"/>
    <property type="molecule type" value="Genomic_DNA"/>
</dbReference>
<gene>
    <name evidence="8" type="ORF">BpHYR1_029406</name>
</gene>
<comment type="catalytic activity">
    <reaction evidence="1">
        <text>Hydrolysis of terminal, non-reducing beta-D-glucosyl residues with release of beta-D-glucose.</text>
        <dbReference type="EC" id="3.2.1.21"/>
    </reaction>
</comment>
<dbReference type="PANTHER" id="PTHR30620:SF16">
    <property type="entry name" value="LYSOSOMAL BETA GLUCOSIDASE"/>
    <property type="match status" value="1"/>
</dbReference>
<reference evidence="8 9" key="1">
    <citation type="journal article" date="2018" name="Sci. Rep.">
        <title>Genomic signatures of local adaptation to the degree of environmental predictability in rotifers.</title>
        <authorList>
            <person name="Franch-Gras L."/>
            <person name="Hahn C."/>
            <person name="Garcia-Roger E.M."/>
            <person name="Carmona M.J."/>
            <person name="Serra M."/>
            <person name="Gomez A."/>
        </authorList>
    </citation>
    <scope>NUCLEOTIDE SEQUENCE [LARGE SCALE GENOMIC DNA]</scope>
    <source>
        <strain evidence="8">HYR1</strain>
    </source>
</reference>
<proteinExistence type="inferred from homology"/>
<evidence type="ECO:0000256" key="5">
    <source>
        <dbReference type="ARBA" id="ARBA00022801"/>
    </source>
</evidence>
<evidence type="ECO:0000256" key="3">
    <source>
        <dbReference type="ARBA" id="ARBA00012744"/>
    </source>
</evidence>
<dbReference type="InterPro" id="IPR013783">
    <property type="entry name" value="Ig-like_fold"/>
</dbReference>
<dbReference type="STRING" id="10195.A0A3M7P1S5"/>
<dbReference type="InterPro" id="IPR026891">
    <property type="entry name" value="Fn3-like"/>
</dbReference>
<evidence type="ECO:0000256" key="1">
    <source>
        <dbReference type="ARBA" id="ARBA00000448"/>
    </source>
</evidence>
<protein>
    <recommendedName>
        <fullName evidence="3">beta-glucosidase</fullName>
        <ecNumber evidence="3">3.2.1.21</ecNumber>
    </recommendedName>
</protein>
<organism evidence="8 9">
    <name type="scientific">Brachionus plicatilis</name>
    <name type="common">Marine rotifer</name>
    <name type="synonym">Brachionus muelleri</name>
    <dbReference type="NCBI Taxonomy" id="10195"/>
    <lineage>
        <taxon>Eukaryota</taxon>
        <taxon>Metazoa</taxon>
        <taxon>Spiralia</taxon>
        <taxon>Gnathifera</taxon>
        <taxon>Rotifera</taxon>
        <taxon>Eurotatoria</taxon>
        <taxon>Monogononta</taxon>
        <taxon>Pseudotrocha</taxon>
        <taxon>Ploima</taxon>
        <taxon>Brachionidae</taxon>
        <taxon>Brachionus</taxon>
    </lineage>
</organism>
<dbReference type="Gene3D" id="3.40.50.1700">
    <property type="entry name" value="Glycoside hydrolase family 3 C-terminal domain"/>
    <property type="match status" value="1"/>
</dbReference>
<keyword evidence="9" id="KW-1185">Reference proteome</keyword>
<dbReference type="OrthoDB" id="47059at2759"/>
<evidence type="ECO:0000313" key="8">
    <source>
        <dbReference type="EMBL" id="RMZ93052.1"/>
    </source>
</evidence>
<keyword evidence="4" id="KW-0732">Signal</keyword>
<dbReference type="Pfam" id="PF00933">
    <property type="entry name" value="Glyco_hydro_3"/>
    <property type="match status" value="1"/>
</dbReference>
<dbReference type="AlphaFoldDB" id="A0A3M7P1S5"/>
<dbReference type="Proteomes" id="UP000276133">
    <property type="component" value="Unassembled WGS sequence"/>
</dbReference>
<dbReference type="InterPro" id="IPR036962">
    <property type="entry name" value="Glyco_hydro_3_N_sf"/>
</dbReference>
<dbReference type="GO" id="GO:0008422">
    <property type="term" value="F:beta-glucosidase activity"/>
    <property type="evidence" value="ECO:0007669"/>
    <property type="project" value="UniProtKB-EC"/>
</dbReference>
<evidence type="ECO:0000313" key="9">
    <source>
        <dbReference type="Proteomes" id="UP000276133"/>
    </source>
</evidence>